<gene>
    <name evidence="1" type="ORF">KIL84_019014</name>
</gene>
<name>A0A9D3XW52_9SAUR</name>
<accession>A0A9D3XW52</accession>
<dbReference type="EMBL" id="JAHDVG010000463">
    <property type="protein sequence ID" value="KAH1186265.1"/>
    <property type="molecule type" value="Genomic_DNA"/>
</dbReference>
<proteinExistence type="predicted"/>
<protein>
    <submittedName>
        <fullName evidence="1">Uncharacterized protein</fullName>
    </submittedName>
</protein>
<organism evidence="1 2">
    <name type="scientific">Mauremys mutica</name>
    <name type="common">yellowpond turtle</name>
    <dbReference type="NCBI Taxonomy" id="74926"/>
    <lineage>
        <taxon>Eukaryota</taxon>
        <taxon>Metazoa</taxon>
        <taxon>Chordata</taxon>
        <taxon>Craniata</taxon>
        <taxon>Vertebrata</taxon>
        <taxon>Euteleostomi</taxon>
        <taxon>Archelosauria</taxon>
        <taxon>Testudinata</taxon>
        <taxon>Testudines</taxon>
        <taxon>Cryptodira</taxon>
        <taxon>Durocryptodira</taxon>
        <taxon>Testudinoidea</taxon>
        <taxon>Geoemydidae</taxon>
        <taxon>Geoemydinae</taxon>
        <taxon>Mauremys</taxon>
    </lineage>
</organism>
<keyword evidence="2" id="KW-1185">Reference proteome</keyword>
<dbReference type="Proteomes" id="UP000827986">
    <property type="component" value="Unassembled WGS sequence"/>
</dbReference>
<dbReference type="AlphaFoldDB" id="A0A9D3XW52"/>
<reference evidence="1" key="1">
    <citation type="submission" date="2021-09" db="EMBL/GenBank/DDBJ databases">
        <title>The genome of Mauremys mutica provides insights into the evolution of semi-aquatic lifestyle.</title>
        <authorList>
            <person name="Gong S."/>
            <person name="Gao Y."/>
        </authorList>
    </citation>
    <scope>NUCLEOTIDE SEQUENCE</scope>
    <source>
        <strain evidence="1">MM-2020</strain>
        <tissue evidence="1">Muscle</tissue>
    </source>
</reference>
<sequence length="110" mass="12628">MYVDMQSIQIACKHPYSHAKRMHHLNSHSLYVGYRKVLKCLKGTRIHPAELLSSVGQCYIKAGKVSFPIQHPVFNMGRMSFQSILKSPSSEVVKLFFKAQIRHSVFSFEC</sequence>
<comment type="caution">
    <text evidence="1">The sequence shown here is derived from an EMBL/GenBank/DDBJ whole genome shotgun (WGS) entry which is preliminary data.</text>
</comment>
<evidence type="ECO:0000313" key="1">
    <source>
        <dbReference type="EMBL" id="KAH1186265.1"/>
    </source>
</evidence>
<evidence type="ECO:0000313" key="2">
    <source>
        <dbReference type="Proteomes" id="UP000827986"/>
    </source>
</evidence>